<gene>
    <name evidence="1" type="ORF">CLAFUR5_06908</name>
</gene>
<dbReference type="Proteomes" id="UP000756132">
    <property type="component" value="Chromosome 6"/>
</dbReference>
<dbReference type="GeneID" id="71986786"/>
<proteinExistence type="predicted"/>
<dbReference type="RefSeq" id="XP_047763035.1">
    <property type="nucleotide sequence ID" value="XM_047906056.1"/>
</dbReference>
<name>A0A9Q8UQ75_PASFU</name>
<protein>
    <submittedName>
        <fullName evidence="1">Uncharacterized protein</fullName>
    </submittedName>
</protein>
<sequence>MSQTLTVLCADNTSLEEYETSPGPSKLEVTSSNGFLFSSLDSALPTAPIEPLLTPHQTSPFLHLSQELRLHIYELAIEAPTGYQRVRADGGRSLYCVDWTTASKTRDDYTYHYPTAHRIQVLMSVCRTTRLDLLETFLRDRIVKFPA</sequence>
<reference evidence="1" key="2">
    <citation type="journal article" date="2022" name="Microb. Genom.">
        <title>A chromosome-scale genome assembly of the tomato pathogen Cladosporium fulvum reveals a compartmentalized genome architecture and the presence of a dispensable chromosome.</title>
        <authorList>
            <person name="Zaccaron A.Z."/>
            <person name="Chen L.H."/>
            <person name="Samaras A."/>
            <person name="Stergiopoulos I."/>
        </authorList>
    </citation>
    <scope>NUCLEOTIDE SEQUENCE</scope>
    <source>
        <strain evidence="1">Race5_Kim</strain>
    </source>
</reference>
<accession>A0A9Q8UQ75</accession>
<dbReference type="AlphaFoldDB" id="A0A9Q8UQ75"/>
<dbReference type="EMBL" id="CP090168">
    <property type="protein sequence ID" value="UJO18669.1"/>
    <property type="molecule type" value="Genomic_DNA"/>
</dbReference>
<organism evidence="1 2">
    <name type="scientific">Passalora fulva</name>
    <name type="common">Tomato leaf mold</name>
    <name type="synonym">Cladosporium fulvum</name>
    <dbReference type="NCBI Taxonomy" id="5499"/>
    <lineage>
        <taxon>Eukaryota</taxon>
        <taxon>Fungi</taxon>
        <taxon>Dikarya</taxon>
        <taxon>Ascomycota</taxon>
        <taxon>Pezizomycotina</taxon>
        <taxon>Dothideomycetes</taxon>
        <taxon>Dothideomycetidae</taxon>
        <taxon>Mycosphaerellales</taxon>
        <taxon>Mycosphaerellaceae</taxon>
        <taxon>Fulvia</taxon>
    </lineage>
</organism>
<evidence type="ECO:0000313" key="2">
    <source>
        <dbReference type="Proteomes" id="UP000756132"/>
    </source>
</evidence>
<dbReference type="KEGG" id="ffu:CLAFUR5_06908"/>
<evidence type="ECO:0000313" key="1">
    <source>
        <dbReference type="EMBL" id="UJO18669.1"/>
    </source>
</evidence>
<reference evidence="1" key="1">
    <citation type="submission" date="2021-12" db="EMBL/GenBank/DDBJ databases">
        <authorList>
            <person name="Zaccaron A."/>
            <person name="Stergiopoulos I."/>
        </authorList>
    </citation>
    <scope>NUCLEOTIDE SEQUENCE</scope>
    <source>
        <strain evidence="1">Race5_Kim</strain>
    </source>
</reference>
<keyword evidence="2" id="KW-1185">Reference proteome</keyword>